<dbReference type="CDD" id="cd08376">
    <property type="entry name" value="C2B_MCTP_PRT"/>
    <property type="match status" value="1"/>
</dbReference>
<evidence type="ECO:0000256" key="1">
    <source>
        <dbReference type="ARBA" id="ARBA00004141"/>
    </source>
</evidence>
<dbReference type="CDD" id="cd08377">
    <property type="entry name" value="C2C_MCTP_PRT"/>
    <property type="match status" value="1"/>
</dbReference>
<evidence type="ECO:0000256" key="6">
    <source>
        <dbReference type="ARBA" id="ARBA00022989"/>
    </source>
</evidence>
<feature type="non-terminal residue" evidence="10">
    <location>
        <position position="1"/>
    </location>
</feature>
<keyword evidence="2 8" id="KW-0812">Transmembrane</keyword>
<dbReference type="FunFam" id="2.60.40.150:FF:000167">
    <property type="entry name" value="Multiple C2 domains, transmembrane 2a"/>
    <property type="match status" value="1"/>
</dbReference>
<dbReference type="Gene3D" id="2.60.40.150">
    <property type="entry name" value="C2 domain"/>
    <property type="match status" value="2"/>
</dbReference>
<organism evidence="10 11">
    <name type="scientific">Batillaria attramentaria</name>
    <dbReference type="NCBI Taxonomy" id="370345"/>
    <lineage>
        <taxon>Eukaryota</taxon>
        <taxon>Metazoa</taxon>
        <taxon>Spiralia</taxon>
        <taxon>Lophotrochozoa</taxon>
        <taxon>Mollusca</taxon>
        <taxon>Gastropoda</taxon>
        <taxon>Caenogastropoda</taxon>
        <taxon>Sorbeoconcha</taxon>
        <taxon>Cerithioidea</taxon>
        <taxon>Batillariidae</taxon>
        <taxon>Batillaria</taxon>
    </lineage>
</organism>
<dbReference type="FunFam" id="2.60.40.150:FF:000050">
    <property type="entry name" value="Multiple C2 and transmembrane domain containing 1"/>
    <property type="match status" value="1"/>
</dbReference>
<dbReference type="PRINTS" id="PR00360">
    <property type="entry name" value="C2DOMAIN"/>
</dbReference>
<dbReference type="PROSITE" id="PS50004">
    <property type="entry name" value="C2"/>
    <property type="match status" value="2"/>
</dbReference>
<keyword evidence="3" id="KW-0479">Metal-binding</keyword>
<evidence type="ECO:0000256" key="3">
    <source>
        <dbReference type="ARBA" id="ARBA00022723"/>
    </source>
</evidence>
<dbReference type="SUPFAM" id="SSF49562">
    <property type="entry name" value="C2 domain (Calcium/lipid-binding domain, CaLB)"/>
    <property type="match status" value="2"/>
</dbReference>
<dbReference type="GO" id="GO:0016020">
    <property type="term" value="C:membrane"/>
    <property type="evidence" value="ECO:0007669"/>
    <property type="project" value="UniProtKB-SubCell"/>
</dbReference>
<dbReference type="AlphaFoldDB" id="A0ABD0JY84"/>
<evidence type="ECO:0000256" key="2">
    <source>
        <dbReference type="ARBA" id="ARBA00022692"/>
    </source>
</evidence>
<evidence type="ECO:0000259" key="9">
    <source>
        <dbReference type="PROSITE" id="PS50004"/>
    </source>
</evidence>
<evidence type="ECO:0000313" key="11">
    <source>
        <dbReference type="Proteomes" id="UP001519460"/>
    </source>
</evidence>
<evidence type="ECO:0000256" key="4">
    <source>
        <dbReference type="ARBA" id="ARBA00022737"/>
    </source>
</evidence>
<dbReference type="InterPro" id="IPR000008">
    <property type="entry name" value="C2_dom"/>
</dbReference>
<keyword evidence="7 8" id="KW-0472">Membrane</keyword>
<evidence type="ECO:0000313" key="10">
    <source>
        <dbReference type="EMBL" id="KAK7479696.1"/>
    </source>
</evidence>
<dbReference type="EMBL" id="JACVVK020000297">
    <property type="protein sequence ID" value="KAK7479696.1"/>
    <property type="molecule type" value="Genomic_DNA"/>
</dbReference>
<evidence type="ECO:0000256" key="5">
    <source>
        <dbReference type="ARBA" id="ARBA00022837"/>
    </source>
</evidence>
<keyword evidence="4" id="KW-0677">Repeat</keyword>
<protein>
    <recommendedName>
        <fullName evidence="9">C2 domain-containing protein</fullName>
    </recommendedName>
</protein>
<feature type="transmembrane region" description="Helical" evidence="8">
    <location>
        <begin position="405"/>
        <end position="430"/>
    </location>
</feature>
<comment type="caution">
    <text evidence="10">The sequence shown here is derived from an EMBL/GenBank/DDBJ whole genome shotgun (WGS) entry which is preliminary data.</text>
</comment>
<dbReference type="SMART" id="SM00239">
    <property type="entry name" value="C2"/>
    <property type="match status" value="2"/>
</dbReference>
<proteinExistence type="predicted"/>
<reference evidence="10 11" key="1">
    <citation type="journal article" date="2023" name="Sci. Data">
        <title>Genome assembly of the Korean intertidal mud-creeper Batillaria attramentaria.</title>
        <authorList>
            <person name="Patra A.K."/>
            <person name="Ho P.T."/>
            <person name="Jun S."/>
            <person name="Lee S.J."/>
            <person name="Kim Y."/>
            <person name="Won Y.J."/>
        </authorList>
    </citation>
    <scope>NUCLEOTIDE SEQUENCE [LARGE SCALE GENOMIC DNA]</scope>
    <source>
        <strain evidence="10">Wonlab-2016</strain>
    </source>
</reference>
<keyword evidence="11" id="KW-1185">Reference proteome</keyword>
<name>A0ABD0JY84_9CAEN</name>
<evidence type="ECO:0000256" key="8">
    <source>
        <dbReference type="SAM" id="Phobius"/>
    </source>
</evidence>
<dbReference type="InterPro" id="IPR013583">
    <property type="entry name" value="MCTP_C"/>
</dbReference>
<keyword evidence="6 8" id="KW-1133">Transmembrane helix</keyword>
<evidence type="ECO:0000256" key="7">
    <source>
        <dbReference type="ARBA" id="ARBA00023136"/>
    </source>
</evidence>
<comment type="subcellular location">
    <subcellularLocation>
        <location evidence="1">Membrane</location>
        <topology evidence="1">Multi-pass membrane protein</topology>
    </subcellularLocation>
</comment>
<dbReference type="Pfam" id="PF00168">
    <property type="entry name" value="C2"/>
    <property type="match status" value="2"/>
</dbReference>
<gene>
    <name evidence="10" type="ORF">BaRGS_00029072</name>
</gene>
<dbReference type="PANTHER" id="PTHR45911:SF4">
    <property type="entry name" value="MULTIPLE C2 AND TRANSMEMBRANE DOMAIN-CONTAINING PROTEIN"/>
    <property type="match status" value="1"/>
</dbReference>
<accession>A0ABD0JY84</accession>
<dbReference type="Proteomes" id="UP001519460">
    <property type="component" value="Unassembled WGS sequence"/>
</dbReference>
<dbReference type="Pfam" id="PF08372">
    <property type="entry name" value="PRT_C"/>
    <property type="match status" value="1"/>
</dbReference>
<feature type="domain" description="C2" evidence="9">
    <location>
        <begin position="48"/>
        <end position="164"/>
    </location>
</feature>
<sequence>VLLLKKAAVLIFHNRNQGSEKETSLHLFPAETYFISVMRKMQFLRRSVRSNTESTKKIKMQSWSGVLTIVLVEGVDLVPMDDNGLSDPYVKFRLGNEKYRSKHKSKSLHPKWLEQFDLRLFDDQSSQLEISVYDYDVTGRDDFMGRATVDISKLETEVTHNMEVELEDGAGMIRLLMTISGTIGHVASSDLAHFTPDSNQHVQMARRYSILRSLNDFRDVGHLQIKVFKAVGLKSMDIGGHSDPFCVLELVNARVQTHTEYKTLNPEWNKVFTFKVRDIHSVLEVTVYDEDRDKKVEFLGKVAIPLLRIKSGERRWYALKDKKLIHRTKGAILLEMELFYNNVKAAVRTVNPREEKFMEEEPKFKIHLMKRNIDRVSQLVSVFMDTARFLRSCFQWESKPRSLTAFIAFLVIVWNFELYMLPISILLIFLKNLVIAQVIGAFKREPVEDDYFDEDDDEDEEDKDKEEKKTFKEKLQSIQDVCLQVQQAMDTIATLGERVKNTFNWSVPWLSTLAVLTLTAGAIVLYFIPLRYLLLAWGINKFTKKLRKPNALSNNELLDFLSRVPSDEQLIQYRELRPELTSTPGKKKRQ</sequence>
<feature type="transmembrane region" description="Helical" evidence="8">
    <location>
        <begin position="513"/>
        <end position="539"/>
    </location>
</feature>
<dbReference type="GO" id="GO:0046872">
    <property type="term" value="F:metal ion binding"/>
    <property type="evidence" value="ECO:0007669"/>
    <property type="project" value="UniProtKB-KW"/>
</dbReference>
<keyword evidence="5" id="KW-0106">Calcium</keyword>
<feature type="domain" description="C2" evidence="9">
    <location>
        <begin position="206"/>
        <end position="321"/>
    </location>
</feature>
<dbReference type="InterPro" id="IPR035892">
    <property type="entry name" value="C2_domain_sf"/>
</dbReference>
<dbReference type="PANTHER" id="PTHR45911">
    <property type="entry name" value="C2 DOMAIN-CONTAINING PROTEIN"/>
    <property type="match status" value="1"/>
</dbReference>